<reference evidence="1 2" key="1">
    <citation type="journal article" date="2016" name="C (Basel)">
        <title>Selective Growth of and Electricity Production by Marine Exoelectrogenic Bacteria in Self-Aggregated Hydrogel of Microbially Reduced Graphene Oxide.</title>
        <authorList>
            <person name="Yoshida N."/>
            <person name="Goto Y."/>
            <person name="Miyata Y."/>
        </authorList>
    </citation>
    <scope>NUCLEOTIDE SEQUENCE [LARGE SCALE GENOMIC DNA]</scope>
    <source>
        <strain evidence="1 2">NIT-T3</strain>
    </source>
</reference>
<name>A0ABM8HXG5_9BACT</name>
<dbReference type="Pfam" id="PF09837">
    <property type="entry name" value="DUF2064"/>
    <property type="match status" value="1"/>
</dbReference>
<evidence type="ECO:0008006" key="3">
    <source>
        <dbReference type="Google" id="ProtNLM"/>
    </source>
</evidence>
<keyword evidence="2" id="KW-1185">Reference proteome</keyword>
<dbReference type="Gene3D" id="3.90.550.10">
    <property type="entry name" value="Spore Coat Polysaccharide Biosynthesis Protein SpsA, Chain A"/>
    <property type="match status" value="1"/>
</dbReference>
<sequence>MDSVDSLQVSEINSSIPKIATRALGIFAKQPLPGRVKTRLCPPLSGEQAAELYRVSLIETVESLAGRDFDLVLFYAGEEAFFQSAFPALPRIAQAQGGLGERLERAFEALFARGCRRAAMIGSDSPDLPAHLVEEAFAALERASFVTAPAADGGYVLVGQDAVHPELFRDIPWSTPGVLAATRERARALGIGYREVAGWEDVDDLPSLRRLVERSPASATARFGRRLLARHGW</sequence>
<reference evidence="1 2" key="2">
    <citation type="journal article" date="2021" name="Int. J. Syst. Evol. Microbiol.">
        <title>Isolation and Polyphasic Characterization of Desulfuromonas versatilis sp. Nov., an Electrogenic Bacteria Capable of Versatile Metabolism Isolated from a Graphene Oxide-Reducing Enrichment Culture.</title>
        <authorList>
            <person name="Xie L."/>
            <person name="Yoshida N."/>
            <person name="Ishii S."/>
            <person name="Meng L."/>
        </authorList>
    </citation>
    <scope>NUCLEOTIDE SEQUENCE [LARGE SCALE GENOMIC DNA]</scope>
    <source>
        <strain evidence="1 2">NIT-T3</strain>
    </source>
</reference>
<evidence type="ECO:0000313" key="1">
    <source>
        <dbReference type="EMBL" id="BCR07043.1"/>
    </source>
</evidence>
<dbReference type="SUPFAM" id="SSF53448">
    <property type="entry name" value="Nucleotide-diphospho-sugar transferases"/>
    <property type="match status" value="1"/>
</dbReference>
<proteinExistence type="predicted"/>
<evidence type="ECO:0000313" key="2">
    <source>
        <dbReference type="Proteomes" id="UP001319827"/>
    </source>
</evidence>
<dbReference type="InterPro" id="IPR029044">
    <property type="entry name" value="Nucleotide-diphossugar_trans"/>
</dbReference>
<dbReference type="Proteomes" id="UP001319827">
    <property type="component" value="Chromosome"/>
</dbReference>
<dbReference type="InterPro" id="IPR018641">
    <property type="entry name" value="Trfase_1_rSAM/seldom-assoc"/>
</dbReference>
<dbReference type="EMBL" id="AP024355">
    <property type="protein sequence ID" value="BCR07043.1"/>
    <property type="molecule type" value="Genomic_DNA"/>
</dbReference>
<dbReference type="PANTHER" id="PTHR36529:SF1">
    <property type="entry name" value="GLYCOSYLTRANSFERASE"/>
    <property type="match status" value="1"/>
</dbReference>
<accession>A0ABM8HXG5</accession>
<protein>
    <recommendedName>
        <fullName evidence="3">Glycosyltransferase</fullName>
    </recommendedName>
</protein>
<gene>
    <name evidence="1" type="ORF">DESUT3_41120</name>
</gene>
<organism evidence="1 2">
    <name type="scientific">Desulfuromonas versatilis</name>
    <dbReference type="NCBI Taxonomy" id="2802975"/>
    <lineage>
        <taxon>Bacteria</taxon>
        <taxon>Pseudomonadati</taxon>
        <taxon>Thermodesulfobacteriota</taxon>
        <taxon>Desulfuromonadia</taxon>
        <taxon>Desulfuromonadales</taxon>
        <taxon>Desulfuromonadaceae</taxon>
        <taxon>Desulfuromonas</taxon>
    </lineage>
</organism>
<dbReference type="NCBIfam" id="TIGR04282">
    <property type="entry name" value="glyco_like_cofC"/>
    <property type="match status" value="1"/>
</dbReference>
<dbReference type="PANTHER" id="PTHR36529">
    <property type="entry name" value="SLL1095 PROTEIN"/>
    <property type="match status" value="1"/>
</dbReference>